<dbReference type="RefSeq" id="WP_015213471.1">
    <property type="nucleotide sequence ID" value="NC_019771.1"/>
</dbReference>
<dbReference type="SUPFAM" id="SSF111369">
    <property type="entry name" value="HlyD-like secretion proteins"/>
    <property type="match status" value="2"/>
</dbReference>
<dbReference type="InterPro" id="IPR050465">
    <property type="entry name" value="UPF0194_transport"/>
</dbReference>
<evidence type="ECO:0000256" key="1">
    <source>
        <dbReference type="ARBA" id="ARBA00004196"/>
    </source>
</evidence>
<proteinExistence type="predicted"/>
<dbReference type="PATRIC" id="fig|272123.3.peg.1411"/>
<dbReference type="PRINTS" id="PR01490">
    <property type="entry name" value="RTXTOXIND"/>
</dbReference>
<dbReference type="EMBL" id="CP003659">
    <property type="protein sequence ID" value="AFZ56819.1"/>
    <property type="molecule type" value="Genomic_DNA"/>
</dbReference>
<dbReference type="KEGG" id="acy:Anacy_1291"/>
<dbReference type="eggNOG" id="COG0845">
    <property type="taxonomic scope" value="Bacteria"/>
</dbReference>
<dbReference type="Gene3D" id="2.40.30.170">
    <property type="match status" value="1"/>
</dbReference>
<dbReference type="AlphaFoldDB" id="K9ZDK4"/>
<keyword evidence="4" id="KW-0812">Transmembrane</keyword>
<protein>
    <submittedName>
        <fullName evidence="5">ABC exporter membrane fusion protein, DevB family</fullName>
    </submittedName>
</protein>
<dbReference type="PANTHER" id="PTHR32347">
    <property type="entry name" value="EFFLUX SYSTEM COMPONENT YKNX-RELATED"/>
    <property type="match status" value="1"/>
</dbReference>
<evidence type="ECO:0000256" key="4">
    <source>
        <dbReference type="SAM" id="Phobius"/>
    </source>
</evidence>
<evidence type="ECO:0000313" key="6">
    <source>
        <dbReference type="Proteomes" id="UP000010474"/>
    </source>
</evidence>
<comment type="subcellular location">
    <subcellularLocation>
        <location evidence="1">Cell envelope</location>
    </subcellularLocation>
</comment>
<keyword evidence="4" id="KW-0472">Membrane</keyword>
<reference evidence="6" key="1">
    <citation type="journal article" date="2013" name="Proc. Natl. Acad. Sci. U.S.A.">
        <title>Improving the coverage of the cyanobacterial phylum using diversity-driven genome sequencing.</title>
        <authorList>
            <person name="Shih P.M."/>
            <person name="Wu D."/>
            <person name="Latifi A."/>
            <person name="Axen S.D."/>
            <person name="Fewer D.P."/>
            <person name="Talla E."/>
            <person name="Calteau A."/>
            <person name="Cai F."/>
            <person name="Tandeau de Marsac N."/>
            <person name="Rippka R."/>
            <person name="Herdman M."/>
            <person name="Sivonen K."/>
            <person name="Coursin T."/>
            <person name="Laurent T."/>
            <person name="Goodwin L."/>
            <person name="Nolan M."/>
            <person name="Davenport K.W."/>
            <person name="Han C.S."/>
            <person name="Rubin E.M."/>
            <person name="Eisen J.A."/>
            <person name="Woyke T."/>
            <person name="Gugger M."/>
            <person name="Kerfeld C.A."/>
        </authorList>
    </citation>
    <scope>NUCLEOTIDE SEQUENCE [LARGE SCALE GENOMIC DNA]</scope>
    <source>
        <strain evidence="6">ATCC 27899 / PCC 7122</strain>
    </source>
</reference>
<feature type="coiled-coil region" evidence="3">
    <location>
        <begin position="176"/>
        <end position="203"/>
    </location>
</feature>
<evidence type="ECO:0000313" key="5">
    <source>
        <dbReference type="EMBL" id="AFZ56819.1"/>
    </source>
</evidence>
<keyword evidence="2 3" id="KW-0175">Coiled coil</keyword>
<gene>
    <name evidence="5" type="ordered locus">Anacy_1291</name>
</gene>
<sequence length="430" mass="46589">MSQKLLLKPGNKKLVALIIAATAITGGIIVYGISQSGQFSRAVSSETIPTTPPRRQKVTALGRLEPEAEVISLSAPLALDGDRIAQILVKEGDLVDEGQTVAILDSRDRLETAVLQAKQQVRMTQARLAQVEAGARAGEIQAQQANIERIKAQWAGERTAQEEAVGRIQAQWQGDQIAQAATIRKLEAELENAQIEYQRYEQLSLAGAVSHSAFDSKRLSWETAKQQLDEAQAVLNRINTTASRQLAEAEITLTRINATSNKQLRQAQATLTSIAEIRPVDIELAKTKVENAIAALKRSETELNGAFIKAPMAGQIIKTHTKVGEKINSSGIADLAQTDQMMAVAEVYQTDISKVQLGHSAVITSQAFPGELRGTVAQIGLQVNRQNVFSNQPGENLDSRVVEVKIRLSSEDSKQVAGLTNLQVQTAIEL</sequence>
<evidence type="ECO:0000256" key="3">
    <source>
        <dbReference type="SAM" id="Coils"/>
    </source>
</evidence>
<dbReference type="OrthoDB" id="556614at2"/>
<dbReference type="InterPro" id="IPR014315">
    <property type="entry name" value="ABC_heterocyst_DevB"/>
</dbReference>
<dbReference type="PANTHER" id="PTHR32347:SF27">
    <property type="entry name" value="RND EFFLUX PUMP MEMBRANE FUSION PROTEIN BARREL-SANDWICH DOMAIN-CONTAINING PROTEIN"/>
    <property type="match status" value="1"/>
</dbReference>
<dbReference type="NCBIfam" id="TIGR02971">
    <property type="entry name" value="heterocyst_DevB"/>
    <property type="match status" value="1"/>
</dbReference>
<keyword evidence="4" id="KW-1133">Transmembrane helix</keyword>
<accession>K9ZDK4</accession>
<feature type="transmembrane region" description="Helical" evidence="4">
    <location>
        <begin position="14"/>
        <end position="33"/>
    </location>
</feature>
<dbReference type="GO" id="GO:0030313">
    <property type="term" value="C:cell envelope"/>
    <property type="evidence" value="ECO:0007669"/>
    <property type="project" value="UniProtKB-SubCell"/>
</dbReference>
<dbReference type="Proteomes" id="UP000010474">
    <property type="component" value="Chromosome"/>
</dbReference>
<keyword evidence="6" id="KW-1185">Reference proteome</keyword>
<dbReference type="Gene3D" id="1.10.287.470">
    <property type="entry name" value="Helix hairpin bin"/>
    <property type="match status" value="1"/>
</dbReference>
<dbReference type="STRING" id="272123.Anacy_1291"/>
<evidence type="ECO:0000256" key="2">
    <source>
        <dbReference type="ARBA" id="ARBA00023054"/>
    </source>
</evidence>
<organism evidence="5 6">
    <name type="scientific">Anabaena cylindrica (strain ATCC 27899 / PCC 7122)</name>
    <dbReference type="NCBI Taxonomy" id="272123"/>
    <lineage>
        <taxon>Bacteria</taxon>
        <taxon>Bacillati</taxon>
        <taxon>Cyanobacteriota</taxon>
        <taxon>Cyanophyceae</taxon>
        <taxon>Nostocales</taxon>
        <taxon>Nostocaceae</taxon>
        <taxon>Anabaena</taxon>
    </lineage>
</organism>
<dbReference type="HOGENOM" id="CLU_031364_1_0_3"/>
<name>K9ZDK4_ANACC</name>